<sequence length="238" mass="26551">MRWAARPSARVRLFCFPYAGGGASIYRGWHERLPAHVEVFAVQPPGRESRLAEAPYSRMADLLPSLAEGLTPLLDRPFAFFGHSLGAAVGFELTRYLRRTGGELPGHLFVSGRQAPHLPSRNERIHAMSDDAFLAGVRKLDGISPELFDHPELLELLLPLLRADFTLSEDHAYRPEHKLDIPITAFHGSDDPTTRESEMAAWAAHTSGPFALRTLPGDHFFLRAEQERLLAEISERLG</sequence>
<evidence type="ECO:0000256" key="1">
    <source>
        <dbReference type="ARBA" id="ARBA00007169"/>
    </source>
</evidence>
<organism evidence="3 4">
    <name type="scientific">Sphaerisporangium aureirubrum</name>
    <dbReference type="NCBI Taxonomy" id="1544736"/>
    <lineage>
        <taxon>Bacteria</taxon>
        <taxon>Bacillati</taxon>
        <taxon>Actinomycetota</taxon>
        <taxon>Actinomycetes</taxon>
        <taxon>Streptosporangiales</taxon>
        <taxon>Streptosporangiaceae</taxon>
        <taxon>Sphaerisporangium</taxon>
    </lineage>
</organism>
<dbReference type="Proteomes" id="UP001596137">
    <property type="component" value="Unassembled WGS sequence"/>
</dbReference>
<dbReference type="Gene3D" id="3.40.50.1820">
    <property type="entry name" value="alpha/beta hydrolase"/>
    <property type="match status" value="1"/>
</dbReference>
<evidence type="ECO:0000259" key="2">
    <source>
        <dbReference type="Pfam" id="PF00975"/>
    </source>
</evidence>
<keyword evidence="4" id="KW-1185">Reference proteome</keyword>
<protein>
    <submittedName>
        <fullName evidence="3">Thioesterase II family protein</fullName>
    </submittedName>
</protein>
<comment type="similarity">
    <text evidence="1">Belongs to the thioesterase family.</text>
</comment>
<dbReference type="PANTHER" id="PTHR11487:SF0">
    <property type="entry name" value="S-ACYL FATTY ACID SYNTHASE THIOESTERASE, MEDIUM CHAIN"/>
    <property type="match status" value="1"/>
</dbReference>
<name>A0ABW1NIP8_9ACTN</name>
<dbReference type="InterPro" id="IPR029058">
    <property type="entry name" value="AB_hydrolase_fold"/>
</dbReference>
<proteinExistence type="inferred from homology"/>
<dbReference type="PANTHER" id="PTHR11487">
    <property type="entry name" value="THIOESTERASE"/>
    <property type="match status" value="1"/>
</dbReference>
<gene>
    <name evidence="3" type="ORF">ACFP1K_16505</name>
</gene>
<accession>A0ABW1NIP8</accession>
<comment type="caution">
    <text evidence="3">The sequence shown here is derived from an EMBL/GenBank/DDBJ whole genome shotgun (WGS) entry which is preliminary data.</text>
</comment>
<feature type="domain" description="Thioesterase" evidence="2">
    <location>
        <begin position="12"/>
        <end position="235"/>
    </location>
</feature>
<evidence type="ECO:0000313" key="4">
    <source>
        <dbReference type="Proteomes" id="UP001596137"/>
    </source>
</evidence>
<dbReference type="InterPro" id="IPR012223">
    <property type="entry name" value="TEII"/>
</dbReference>
<dbReference type="Pfam" id="PF00975">
    <property type="entry name" value="Thioesterase"/>
    <property type="match status" value="1"/>
</dbReference>
<evidence type="ECO:0000313" key="3">
    <source>
        <dbReference type="EMBL" id="MFC6082773.1"/>
    </source>
</evidence>
<dbReference type="EMBL" id="JBHSRF010000020">
    <property type="protein sequence ID" value="MFC6082773.1"/>
    <property type="molecule type" value="Genomic_DNA"/>
</dbReference>
<dbReference type="SUPFAM" id="SSF53474">
    <property type="entry name" value="alpha/beta-Hydrolases"/>
    <property type="match status" value="1"/>
</dbReference>
<reference evidence="4" key="1">
    <citation type="journal article" date="2019" name="Int. J. Syst. Evol. Microbiol.">
        <title>The Global Catalogue of Microorganisms (GCM) 10K type strain sequencing project: providing services to taxonomists for standard genome sequencing and annotation.</title>
        <authorList>
            <consortium name="The Broad Institute Genomics Platform"/>
            <consortium name="The Broad Institute Genome Sequencing Center for Infectious Disease"/>
            <person name="Wu L."/>
            <person name="Ma J."/>
        </authorList>
    </citation>
    <scope>NUCLEOTIDE SEQUENCE [LARGE SCALE GENOMIC DNA]</scope>
    <source>
        <strain evidence="4">JCM 30346</strain>
    </source>
</reference>
<dbReference type="RefSeq" id="WP_380753555.1">
    <property type="nucleotide sequence ID" value="NZ_JBHSRF010000020.1"/>
</dbReference>
<dbReference type="InterPro" id="IPR001031">
    <property type="entry name" value="Thioesterase"/>
</dbReference>